<dbReference type="Proteomes" id="UP001240236">
    <property type="component" value="Unassembled WGS sequence"/>
</dbReference>
<keyword evidence="11" id="KW-1185">Reference proteome</keyword>
<dbReference type="SUPFAM" id="SSF53686">
    <property type="entry name" value="Tryptophan synthase beta subunit-like PLP-dependent enzymes"/>
    <property type="match status" value="1"/>
</dbReference>
<comment type="function">
    <text evidence="7">Catalyzes the anaerobic formation of alpha-ketobutyrate and ammonia from threonine in a two-step reaction. The first step involved a dehydration of threonine and a production of enamine intermediates (aminocrotonate), which tautomerizes to its imine form (iminobutyrate). Both intermediates are unstable and short-lived. The second step is the nonenzymatic hydrolysis of the enamine/imine intermediates to form 2-ketobutyrate and free ammonia. In the low water environment of the cell, the second step is accelerated by RidA.</text>
</comment>
<dbReference type="InterPro" id="IPR050147">
    <property type="entry name" value="Ser/Thr_Dehydratase"/>
</dbReference>
<comment type="caution">
    <text evidence="10">The sequence shown here is derived from an EMBL/GenBank/DDBJ whole genome shotgun (WGS) entry which is preliminary data.</text>
</comment>
<dbReference type="GO" id="GO:0003941">
    <property type="term" value="F:L-serine ammonia-lyase activity"/>
    <property type="evidence" value="ECO:0007669"/>
    <property type="project" value="TreeGrafter"/>
</dbReference>
<evidence type="ECO:0000313" key="11">
    <source>
        <dbReference type="Proteomes" id="UP001240236"/>
    </source>
</evidence>
<evidence type="ECO:0000256" key="7">
    <source>
        <dbReference type="ARBA" id="ARBA00025527"/>
    </source>
</evidence>
<dbReference type="PANTHER" id="PTHR48078:SF6">
    <property type="entry name" value="L-THREONINE DEHYDRATASE CATABOLIC TDCB"/>
    <property type="match status" value="1"/>
</dbReference>
<dbReference type="Gene3D" id="3.40.50.1100">
    <property type="match status" value="2"/>
</dbReference>
<dbReference type="GO" id="GO:0004794">
    <property type="term" value="F:threonine deaminase activity"/>
    <property type="evidence" value="ECO:0007669"/>
    <property type="project" value="UniProtKB-EC"/>
</dbReference>
<comment type="cofactor">
    <cofactor evidence="2">
        <name>pyridoxal 5'-phosphate</name>
        <dbReference type="ChEBI" id="CHEBI:597326"/>
    </cofactor>
</comment>
<keyword evidence="6 10" id="KW-0456">Lyase</keyword>
<protein>
    <recommendedName>
        <fullName evidence="4">threonine ammonia-lyase</fullName>
        <ecNumber evidence="4">4.3.1.19</ecNumber>
    </recommendedName>
    <alternativeName>
        <fullName evidence="8">Threonine deaminase</fullName>
    </alternativeName>
</protein>
<dbReference type="GO" id="GO:0009097">
    <property type="term" value="P:isoleucine biosynthetic process"/>
    <property type="evidence" value="ECO:0007669"/>
    <property type="project" value="TreeGrafter"/>
</dbReference>
<evidence type="ECO:0000256" key="8">
    <source>
        <dbReference type="ARBA" id="ARBA00031427"/>
    </source>
</evidence>
<dbReference type="InterPro" id="IPR036052">
    <property type="entry name" value="TrpB-like_PALP_sf"/>
</dbReference>
<comment type="catalytic activity">
    <reaction evidence="1">
        <text>L-threonine = 2-oxobutanoate + NH4(+)</text>
        <dbReference type="Rhea" id="RHEA:22108"/>
        <dbReference type="ChEBI" id="CHEBI:16763"/>
        <dbReference type="ChEBI" id="CHEBI:28938"/>
        <dbReference type="ChEBI" id="CHEBI:57926"/>
        <dbReference type="EC" id="4.3.1.19"/>
    </reaction>
</comment>
<name>A0AAE3W798_9ACTN</name>
<evidence type="ECO:0000259" key="9">
    <source>
        <dbReference type="Pfam" id="PF00291"/>
    </source>
</evidence>
<reference evidence="10 11" key="1">
    <citation type="submission" date="2023-07" db="EMBL/GenBank/DDBJ databases">
        <title>Sequencing the genomes of 1000 actinobacteria strains.</title>
        <authorList>
            <person name="Klenk H.-P."/>
        </authorList>
    </citation>
    <scope>NUCLEOTIDE SEQUENCE [LARGE SCALE GENOMIC DNA]</scope>
    <source>
        <strain evidence="10 11">DSM 44709</strain>
    </source>
</reference>
<dbReference type="GO" id="GO:0006565">
    <property type="term" value="P:L-serine catabolic process"/>
    <property type="evidence" value="ECO:0007669"/>
    <property type="project" value="TreeGrafter"/>
</dbReference>
<evidence type="ECO:0000256" key="2">
    <source>
        <dbReference type="ARBA" id="ARBA00001933"/>
    </source>
</evidence>
<evidence type="ECO:0000256" key="6">
    <source>
        <dbReference type="ARBA" id="ARBA00023239"/>
    </source>
</evidence>
<dbReference type="EC" id="4.3.1.19" evidence="4"/>
<dbReference type="Pfam" id="PF00291">
    <property type="entry name" value="PALP"/>
    <property type="match status" value="1"/>
</dbReference>
<proteinExistence type="inferred from homology"/>
<evidence type="ECO:0000256" key="1">
    <source>
        <dbReference type="ARBA" id="ARBA00001274"/>
    </source>
</evidence>
<gene>
    <name evidence="10" type="ORF">J2S42_007309</name>
</gene>
<dbReference type="FunFam" id="3.40.50.1100:FF:000005">
    <property type="entry name" value="Threonine dehydratase catabolic"/>
    <property type="match status" value="1"/>
</dbReference>
<evidence type="ECO:0000256" key="3">
    <source>
        <dbReference type="ARBA" id="ARBA00010869"/>
    </source>
</evidence>
<dbReference type="InterPro" id="IPR001926">
    <property type="entry name" value="TrpB-like_PALP"/>
</dbReference>
<evidence type="ECO:0000256" key="5">
    <source>
        <dbReference type="ARBA" id="ARBA00022898"/>
    </source>
</evidence>
<organism evidence="10 11">
    <name type="scientific">Catenuloplanes indicus</name>
    <dbReference type="NCBI Taxonomy" id="137267"/>
    <lineage>
        <taxon>Bacteria</taxon>
        <taxon>Bacillati</taxon>
        <taxon>Actinomycetota</taxon>
        <taxon>Actinomycetes</taxon>
        <taxon>Micromonosporales</taxon>
        <taxon>Micromonosporaceae</taxon>
        <taxon>Catenuloplanes</taxon>
    </lineage>
</organism>
<evidence type="ECO:0000313" key="10">
    <source>
        <dbReference type="EMBL" id="MDQ0370640.1"/>
    </source>
</evidence>
<dbReference type="RefSeq" id="WP_307246760.1">
    <property type="nucleotide sequence ID" value="NZ_JAUSUZ010000001.1"/>
</dbReference>
<accession>A0AAE3W798</accession>
<dbReference type="EMBL" id="JAUSUZ010000001">
    <property type="protein sequence ID" value="MDQ0370640.1"/>
    <property type="molecule type" value="Genomic_DNA"/>
</dbReference>
<dbReference type="PANTHER" id="PTHR48078">
    <property type="entry name" value="THREONINE DEHYDRATASE, MITOCHONDRIAL-RELATED"/>
    <property type="match status" value="1"/>
</dbReference>
<dbReference type="GO" id="GO:0006567">
    <property type="term" value="P:L-threonine catabolic process"/>
    <property type="evidence" value="ECO:0007669"/>
    <property type="project" value="TreeGrafter"/>
</dbReference>
<evidence type="ECO:0000256" key="4">
    <source>
        <dbReference type="ARBA" id="ARBA00012096"/>
    </source>
</evidence>
<feature type="domain" description="Tryptophan synthase beta chain-like PALP" evidence="9">
    <location>
        <begin position="30"/>
        <end position="323"/>
    </location>
</feature>
<dbReference type="AlphaFoldDB" id="A0AAE3W798"/>
<keyword evidence="5" id="KW-0663">Pyridoxal phosphate</keyword>
<comment type="similarity">
    <text evidence="3">Belongs to the serine/threonine dehydratase family.</text>
</comment>
<sequence>MTDVESPLRTVEPPTAADLDHARHVVAAELAPTPLVRLPLDDLVGADVYAKLETMQPTGSFKVRGALAAVAALGGTGAGVVTASAGNHGLGVAYAATRLGVPVTVVVPSNASPAKIEGLRRLGVEPVLHGTSYDDAEAHALGLAARAGAAFVSAYNDPYVIAGQATCLAEVRDQLHGGFTAVVPVGGGGLLAGSVLAAHGPTRAAASPWSSAAARIRVIGVESAASRAVSAAAEAGAITEVEVGPTLADGLAGNLEPGSITPGLAAAHGVEFAAVGEEHIAEAVRLLATRCGLIVEGAGAVGLAALLAGAVSPAGPVVLLLTGRNIAAGALSTIIA</sequence>